<organism evidence="3 4">
    <name type="scientific">Lutibacter maritimus</name>
    <dbReference type="NCBI Taxonomy" id="593133"/>
    <lineage>
        <taxon>Bacteria</taxon>
        <taxon>Pseudomonadati</taxon>
        <taxon>Bacteroidota</taxon>
        <taxon>Flavobacteriia</taxon>
        <taxon>Flavobacteriales</taxon>
        <taxon>Flavobacteriaceae</taxon>
        <taxon>Lutibacter</taxon>
    </lineage>
</organism>
<keyword evidence="1" id="KW-1133">Transmembrane helix</keyword>
<accession>A0A1I6R6F3</accession>
<name>A0A1I6R6F3_9FLAO</name>
<keyword evidence="1" id="KW-0472">Membrane</keyword>
<keyword evidence="1" id="KW-0812">Transmembrane</keyword>
<reference evidence="4" key="1">
    <citation type="submission" date="2016-10" db="EMBL/GenBank/DDBJ databases">
        <authorList>
            <person name="Varghese N."/>
            <person name="Submissions S."/>
        </authorList>
    </citation>
    <scope>NUCLEOTIDE SEQUENCE [LARGE SCALE GENOMIC DNA]</scope>
    <source>
        <strain evidence="4">DSM 24450</strain>
    </source>
</reference>
<dbReference type="STRING" id="593133.SAMN04488006_2291"/>
<evidence type="ECO:0000313" key="3">
    <source>
        <dbReference type="EMBL" id="SFS60297.1"/>
    </source>
</evidence>
<feature type="transmembrane region" description="Helical" evidence="1">
    <location>
        <begin position="158"/>
        <end position="178"/>
    </location>
</feature>
<gene>
    <name evidence="3" type="ORF">SAMN04488006_2291</name>
</gene>
<feature type="transmembrane region" description="Helical" evidence="1">
    <location>
        <begin position="184"/>
        <end position="203"/>
    </location>
</feature>
<dbReference type="Proteomes" id="UP000199312">
    <property type="component" value="Unassembled WGS sequence"/>
</dbReference>
<keyword evidence="4" id="KW-1185">Reference proteome</keyword>
<feature type="transmembrane region" description="Helical" evidence="1">
    <location>
        <begin position="110"/>
        <end position="128"/>
    </location>
</feature>
<dbReference type="InterPro" id="IPR059113">
    <property type="entry name" value="Znf_ribbon"/>
</dbReference>
<dbReference type="OrthoDB" id="965642at2"/>
<dbReference type="Pfam" id="PF13248">
    <property type="entry name" value="Zn_ribbon_3"/>
    <property type="match status" value="1"/>
</dbReference>
<dbReference type="RefSeq" id="WP_090226503.1">
    <property type="nucleotide sequence ID" value="NZ_FOZP01000005.1"/>
</dbReference>
<sequence>MSFCSNCGQKLATQIKFCPACGTKISGVISGITSSQHLKEYQEKMYKNTVISLKNEGQKIIENKAKEAFSSFAKHKFKTSESTQPIAEVFKPAKTFNNEVNKPVSSASKINKWTWIYIVINALLVYFGNQLEEVVGVLFFSFFILLIVFIRRKKEKPYNWLVKIILVVQLIFLIALVADRLENITAITILLMGLLITNLMLLFNGNKS</sequence>
<proteinExistence type="predicted"/>
<evidence type="ECO:0000313" key="4">
    <source>
        <dbReference type="Proteomes" id="UP000199312"/>
    </source>
</evidence>
<feature type="transmembrane region" description="Helical" evidence="1">
    <location>
        <begin position="134"/>
        <end position="151"/>
    </location>
</feature>
<dbReference type="EMBL" id="FOZP01000005">
    <property type="protein sequence ID" value="SFS60297.1"/>
    <property type="molecule type" value="Genomic_DNA"/>
</dbReference>
<dbReference type="AlphaFoldDB" id="A0A1I6R6F3"/>
<evidence type="ECO:0000256" key="1">
    <source>
        <dbReference type="SAM" id="Phobius"/>
    </source>
</evidence>
<feature type="domain" description="Putative zinc-ribbon" evidence="2">
    <location>
        <begin position="4"/>
        <end position="25"/>
    </location>
</feature>
<evidence type="ECO:0000259" key="2">
    <source>
        <dbReference type="Pfam" id="PF13248"/>
    </source>
</evidence>
<protein>
    <submittedName>
        <fullName evidence="3">Zinc-ribbon domain-containing protein</fullName>
    </submittedName>
</protein>